<dbReference type="PROSITE" id="PS50994">
    <property type="entry name" value="INTEGRASE"/>
    <property type="match status" value="2"/>
</dbReference>
<dbReference type="Pfam" id="PF18701">
    <property type="entry name" value="DUF5641"/>
    <property type="match status" value="2"/>
</dbReference>
<dbReference type="SUPFAM" id="SSF56672">
    <property type="entry name" value="DNA/RNA polymerases"/>
    <property type="match status" value="2"/>
</dbReference>
<protein>
    <recommendedName>
        <fullName evidence="1">Integrase catalytic domain-containing protein</fullName>
    </recommendedName>
</protein>
<dbReference type="OrthoDB" id="5919196at2759"/>
<evidence type="ECO:0000313" key="2">
    <source>
        <dbReference type="EMBL" id="KRX12660.1"/>
    </source>
</evidence>
<dbReference type="Gene3D" id="1.10.340.70">
    <property type="match status" value="2"/>
</dbReference>
<feature type="non-terminal residue" evidence="2">
    <location>
        <position position="2162"/>
    </location>
</feature>
<dbReference type="Gene3D" id="3.30.70.270">
    <property type="match status" value="2"/>
</dbReference>
<dbReference type="InterPro" id="IPR036397">
    <property type="entry name" value="RNaseH_sf"/>
</dbReference>
<dbReference type="InterPro" id="IPR000477">
    <property type="entry name" value="RT_dom"/>
</dbReference>
<dbReference type="GO" id="GO:0015074">
    <property type="term" value="P:DNA integration"/>
    <property type="evidence" value="ECO:0007669"/>
    <property type="project" value="InterPro"/>
</dbReference>
<reference evidence="2 3" key="1">
    <citation type="submission" date="2015-01" db="EMBL/GenBank/DDBJ databases">
        <title>Evolution of Trichinella species and genotypes.</title>
        <authorList>
            <person name="Korhonen P.K."/>
            <person name="Edoardo P."/>
            <person name="Giuseppe L.R."/>
            <person name="Gasser R.B."/>
        </authorList>
    </citation>
    <scope>NUCLEOTIDE SEQUENCE [LARGE SCALE GENOMIC DNA]</scope>
    <source>
        <strain evidence="2">ISS37</strain>
    </source>
</reference>
<dbReference type="GO" id="GO:0042575">
    <property type="term" value="C:DNA polymerase complex"/>
    <property type="evidence" value="ECO:0007669"/>
    <property type="project" value="UniProtKB-ARBA"/>
</dbReference>
<dbReference type="STRING" id="6336.A0A0V0RDT7"/>
<dbReference type="PANTHER" id="PTHR47331:SF1">
    <property type="entry name" value="GAG-LIKE PROTEIN"/>
    <property type="match status" value="1"/>
</dbReference>
<dbReference type="InterPro" id="IPR008042">
    <property type="entry name" value="Retrotrans_Pao"/>
</dbReference>
<dbReference type="InterPro" id="IPR041588">
    <property type="entry name" value="Integrase_H2C2"/>
</dbReference>
<accession>A0A0V0RDT7</accession>
<dbReference type="InterPro" id="IPR043128">
    <property type="entry name" value="Rev_trsase/Diguanyl_cyclase"/>
</dbReference>
<dbReference type="Gene3D" id="3.30.420.10">
    <property type="entry name" value="Ribonuclease H-like superfamily/Ribonuclease H"/>
    <property type="match status" value="2"/>
</dbReference>
<keyword evidence="3" id="KW-1185">Reference proteome</keyword>
<dbReference type="SUPFAM" id="SSF53098">
    <property type="entry name" value="Ribonuclease H-like"/>
    <property type="match status" value="2"/>
</dbReference>
<feature type="domain" description="Integrase catalytic" evidence="1">
    <location>
        <begin position="1834"/>
        <end position="2022"/>
    </location>
</feature>
<gene>
    <name evidence="2" type="ORF">T07_3236</name>
</gene>
<dbReference type="Gene3D" id="3.10.10.10">
    <property type="entry name" value="HIV Type 1 Reverse Transcriptase, subunit A, domain 1"/>
    <property type="match status" value="2"/>
</dbReference>
<evidence type="ECO:0000313" key="3">
    <source>
        <dbReference type="Proteomes" id="UP000054630"/>
    </source>
</evidence>
<name>A0A0V0RDT7_9BILA</name>
<dbReference type="EMBL" id="JYDL01000300">
    <property type="protein sequence ID" value="KRX12660.1"/>
    <property type="molecule type" value="Genomic_DNA"/>
</dbReference>
<dbReference type="GO" id="GO:0003676">
    <property type="term" value="F:nucleic acid binding"/>
    <property type="evidence" value="ECO:0007669"/>
    <property type="project" value="InterPro"/>
</dbReference>
<evidence type="ECO:0000259" key="1">
    <source>
        <dbReference type="PROSITE" id="PS50994"/>
    </source>
</evidence>
<dbReference type="PANTHER" id="PTHR47331">
    <property type="entry name" value="PHD-TYPE DOMAIN-CONTAINING PROTEIN"/>
    <property type="match status" value="1"/>
</dbReference>
<dbReference type="Pfam" id="PF05380">
    <property type="entry name" value="Peptidase_A17"/>
    <property type="match status" value="2"/>
</dbReference>
<dbReference type="InterPro" id="IPR001584">
    <property type="entry name" value="Integrase_cat-core"/>
</dbReference>
<dbReference type="InterPro" id="IPR040676">
    <property type="entry name" value="DUF5641"/>
</dbReference>
<feature type="domain" description="Integrase catalytic" evidence="1">
    <location>
        <begin position="786"/>
        <end position="974"/>
    </location>
</feature>
<dbReference type="Proteomes" id="UP000054630">
    <property type="component" value="Unassembled WGS sequence"/>
</dbReference>
<dbReference type="Pfam" id="PF17921">
    <property type="entry name" value="Integrase_H2C2"/>
    <property type="match status" value="2"/>
</dbReference>
<organism evidence="2 3">
    <name type="scientific">Trichinella nelsoni</name>
    <dbReference type="NCBI Taxonomy" id="6336"/>
    <lineage>
        <taxon>Eukaryota</taxon>
        <taxon>Metazoa</taxon>
        <taxon>Ecdysozoa</taxon>
        <taxon>Nematoda</taxon>
        <taxon>Enoplea</taxon>
        <taxon>Dorylaimia</taxon>
        <taxon>Trichinellida</taxon>
        <taxon>Trichinellidae</taxon>
        <taxon>Trichinella</taxon>
    </lineage>
</organism>
<dbReference type="InterPro" id="IPR012337">
    <property type="entry name" value="RNaseH-like_sf"/>
</dbReference>
<dbReference type="InterPro" id="IPR043502">
    <property type="entry name" value="DNA/RNA_pol_sf"/>
</dbReference>
<sequence>MGITTEDDVAPEDTRMMERFEKSLSFNGERYQVGLMWSEGQPDLLVNVKQAMRRLTMVERRLAQSDKDICDYSSTMRRYLVNGWAEPATESGPPGRTCYLPHHAVYKGEGEERKCRVVFDGSARYGETSLNSQLEAGPPIQMDLLRALLRFHRFWVGLQADIENMYLQVQIREEDRDACRFLWRDETQEVCKYRLTRVCFGLTCSPFLAVSTVRVHARRHQATAPRAASEVLCNMYVDDLATSCESPDEARTLATQLEELMASGGFHLHKWASNEPAALRAIPTERRSTETRGCLWKTLGIYWDRSRDNLSFIPPRTPSRDGRDSKRQMLSTASSIFDPMGFLAPFMVRAKILFQSLWQLGTFWDEPLPDDVDHLWVKWKQELEELPLINVPRALVPVALVEAKRVELHAFCDASELAYGAVIYLRVETSAPLALVSLVTAKTRVAPIKRLSLPRLELMGALVAARLVHYTQRALSLPIHSITCWCDSEVALSWVRSAASRWKPFVRNRVEEIQQLVEPASWRHCSGKDNPADWLSRGVTVTKLAEGNVWWHGPTWLARPQQAWPRRQENHERNPLIPPGEERTSKHATCALMTVQTTEEPLHPGRYGDIEKLFRISAYCRRFAKNCRSSVSERHGGNLTAWELHEAEEMWVRRTQEEEFQAEIQALVRHGRVAEHSRISQLDPYLDERGVLRAGGRLVNSDLPASMQHPAVLPGNHELTRGLIRRCHQRQLHAGVEQTLASLRQHYWVLKGRSQVKRVTRECLVCRRATARPTQPRMATLPRDRVVEAPAFSQVGMDFAGPLYVRVGRKTTSPRYVCLITCMVTRAVHLELVPQMTTARVLQALRRFMARRGRPKIIQSDNFRSFKRAAAELCQLWQSIDMDRVQRELVGHRIHWKFIPDRAPWMGGYWERLVRSVKESLRKVLGQALLDDCELQTILCEVEACLNARPLTFVNDGPGDPQPLSPFQLLTGRQYVDLPAVESQDPEWRPTDHVNPQWENRWRYRQQLMARWWRRWRSTYLASLLPRNKWRNNGVGPRINDLVLILEDSRPRTRCPLGVVIQLFPGQDGKSLSFNGERYQVGLMWSEGQPDLPVNVKQAMRRLTMVERRLAQSDKDSCDYSSTMRRYLVNGWAEPATESGPPRRTWYLPHHAVYKGEGEERKCRVVFDGSARYGETSLNSQLEAGPPIQMDLLRALLRFRRFRVGLQADIENMYLQIQIREEDRDACRFLWRDETQEVCKYRLTRVCFGLTCSPFLAVSTVRVHARRHQATAPRAASEVLCNMYVDDLATSCESPDEARTLATQLEELMASGGFHLHKWASNEPAALRAIPTERRSTETRGCLWKTLGIYWDRSRDNLSFIPPRTPSRDGRDSKRQMLSTASSIFDPMGFLAPFMVRAKILFQSLWQLGTFWDEPLPDDVDHLWVKWKQELEELPLINVPRALVPVALVEAKRVELHAFCDASELAYGAVIYLRVETSAPLALVSLVTAKTRVAPIKRLSLPRLELMGALVAARLVHYTQRALSLPIHSITCWCDSEVALSWVRSAASRWKPFVRNRVEEIQQLVEPASWRHCSGKDNPADWLSRGVTVTKLAEGNVWWHGPTWLARPQQAWPRRQENHERNPLIPPGEERTSKHATCALMTVQTTEEPLHPGRYGDIEKLFRISAYCRRFAKNCRSSVSERHGGNLTAWELHEAEEMWVRRTQEEEFQAEIQALVRHGRVAEHSRISQLDPYLDERGVLRAGGRLVNSDLPASMQHPAVLPGNHELTRGLIRRCHQRQLHAGVEQTLASLRQHYWVLKGRSQVKRVTRECLVCRRATARPTQPRMATLPRDRVVEAPAFSQVGMDFAGPLYVRVGRKTTSPRYVCLITCMVTRAVHLELVPQMTTARVLQALRRFMARRGRPKIIQSDNFRSFKRAAAELCQLWQSIDMDRVQRELVGHRIHWKFIPDRAPWMGGYWERLVRSVKESLRKVLGQALLDDCELQTILCEVEACLNARPLTFVNDGPGDPQPLSPFQLLTGRQYVDLPAVESQDPEWRPTDHVNPQWENRWRYRQQLMARWWRRWRSTYLASLLPRNKWRNNGVGPRINDLVLILEDSRPRTRCPLGVVIQLFPGQDGVSRAARIRTSTSEITRPVAKLVVLEPARIIDGEGNSPSPGEDVTD</sequence>
<proteinExistence type="predicted"/>
<dbReference type="Pfam" id="PF00078">
    <property type="entry name" value="RVT_1"/>
    <property type="match status" value="2"/>
</dbReference>
<comment type="caution">
    <text evidence="2">The sequence shown here is derived from an EMBL/GenBank/DDBJ whole genome shotgun (WGS) entry which is preliminary data.</text>
</comment>